<accession>A0A5B8RYG8</accession>
<dbReference type="EMBL" id="CP042345">
    <property type="protein sequence ID" value="QEA14639.1"/>
    <property type="molecule type" value="Genomic_DNA"/>
</dbReference>
<dbReference type="Gene3D" id="3.40.50.150">
    <property type="entry name" value="Vaccinia Virus protein VP39"/>
    <property type="match status" value="1"/>
</dbReference>
<organism evidence="1 3">
    <name type="scientific">Novosphingobium ginsenosidimutans</name>
    <dbReference type="NCBI Taxonomy" id="1176536"/>
    <lineage>
        <taxon>Bacteria</taxon>
        <taxon>Pseudomonadati</taxon>
        <taxon>Pseudomonadota</taxon>
        <taxon>Alphaproteobacteria</taxon>
        <taxon>Sphingomonadales</taxon>
        <taxon>Sphingomonadaceae</taxon>
        <taxon>Novosphingobium</taxon>
    </lineage>
</organism>
<reference evidence="1" key="2">
    <citation type="submission" date="2019-08" db="EMBL/GenBank/DDBJ databases">
        <authorList>
            <person name="Im W.-T."/>
        </authorList>
    </citation>
    <scope>NUCLEOTIDE SEQUENCE</scope>
    <source>
        <strain evidence="1">FW-6</strain>
    </source>
</reference>
<dbReference type="EMBL" id="CP042345">
    <property type="protein sequence ID" value="QEA17393.1"/>
    <property type="molecule type" value="Genomic_DNA"/>
</dbReference>
<name>A0A5B8RYG8_9SPHN</name>
<keyword evidence="3" id="KW-1185">Reference proteome</keyword>
<dbReference type="OrthoDB" id="7628122at2"/>
<keyword evidence="1" id="KW-0489">Methyltransferase</keyword>
<gene>
    <name evidence="1" type="ORF">FRF71_00035</name>
    <name evidence="2" type="ORF">FRF71_15315</name>
</gene>
<dbReference type="Pfam" id="PF13489">
    <property type="entry name" value="Methyltransf_23"/>
    <property type="match status" value="1"/>
</dbReference>
<dbReference type="SUPFAM" id="SSF53335">
    <property type="entry name" value="S-adenosyl-L-methionine-dependent methyltransferases"/>
    <property type="match status" value="1"/>
</dbReference>
<evidence type="ECO:0000313" key="3">
    <source>
        <dbReference type="Proteomes" id="UP000321172"/>
    </source>
</evidence>
<dbReference type="AlphaFoldDB" id="A0A5B8RYG8"/>
<proteinExistence type="predicted"/>
<dbReference type="KEGG" id="ngf:FRF71_00035"/>
<evidence type="ECO:0000313" key="2">
    <source>
        <dbReference type="EMBL" id="QEA17393.1"/>
    </source>
</evidence>
<dbReference type="GO" id="GO:0008168">
    <property type="term" value="F:methyltransferase activity"/>
    <property type="evidence" value="ECO:0007669"/>
    <property type="project" value="UniProtKB-KW"/>
</dbReference>
<dbReference type="KEGG" id="ngf:FRF71_15315"/>
<protein>
    <submittedName>
        <fullName evidence="1">Class I SAM-dependent methyltransferase</fullName>
    </submittedName>
</protein>
<sequence length="187" mass="21094">MLISKEYRAMNADLHAGGSYGHSGQKWAEAVTDLVARYRATSVLDYGCGQGTLAKAVDFPICEFDPAIVGKDRPPLPVDLVVCTDVLEHIEPDCLDDVLDHLYSLSRLACFVVVSTRPARKILADGRNAHLIIEDDHFWRRRIEELFAIREWTSLNQEFAALLEPLRGLPAIKGRTRRAWRRRLSAP</sequence>
<dbReference type="RefSeq" id="WP_147088620.1">
    <property type="nucleotide sequence ID" value="NZ_BAABJD010000002.1"/>
</dbReference>
<dbReference type="InterPro" id="IPR029063">
    <property type="entry name" value="SAM-dependent_MTases_sf"/>
</dbReference>
<evidence type="ECO:0000313" key="1">
    <source>
        <dbReference type="EMBL" id="QEA14639.1"/>
    </source>
</evidence>
<dbReference type="GO" id="GO:0032259">
    <property type="term" value="P:methylation"/>
    <property type="evidence" value="ECO:0007669"/>
    <property type="project" value="UniProtKB-KW"/>
</dbReference>
<keyword evidence="1" id="KW-0808">Transferase</keyword>
<reference evidence="1 3" key="1">
    <citation type="journal article" date="2013" name="J. Microbiol. Biotechnol.">
        <title>Novosphingobium ginsenosidimutans sp. nov., with the ability to convert ginsenoside.</title>
        <authorList>
            <person name="Kim J.K."/>
            <person name="He D."/>
            <person name="Liu Q.M."/>
            <person name="Park H.Y."/>
            <person name="Jung M.S."/>
            <person name="Yoon M.H."/>
            <person name="Kim S.C."/>
            <person name="Im W.T."/>
        </authorList>
    </citation>
    <scope>NUCLEOTIDE SEQUENCE [LARGE SCALE GENOMIC DNA]</scope>
    <source>
        <strain evidence="1 3">FW-6</strain>
    </source>
</reference>
<dbReference type="Proteomes" id="UP000321172">
    <property type="component" value="Chromosome"/>
</dbReference>